<comment type="similarity">
    <text evidence="1">Belongs to the FMO family.</text>
</comment>
<sequence length="505" mass="57096">MTFPLIENVAVIGAGPAGLAALYEFLHLNKDGSSTVGSNKSADPIFNVTVFEQKAVPGGIWAQTNDVDLPIPPQNILETSEYNNPDVIQINQPIPKEVIGKTYQSPYVKKLNPERQLEWTHSGVYPDLFTNVACRFTRFSYQPIEPEYWDEKRSIYPFLTQEELKSRFQTFITKENLSDYIRYNSRVQNVIKDKGKWILTIRESNEVLNRENWYQQEFDAIVVANGHYSIPNIPVIQGLAEFNKSNPGKVIHSNAYRDSKIFQGKRVLFVGGSISTANLVQYAFPLANKVVVSRRGSHKVFPWIDEALNSDGIIGKPEIQQIDHDGSVLFIDGTIESRFDLIVFTTGYHFHYPFLNDYLEVTENSNSSRVSGLYLQTFSIKDPTLALAGAVVSGINFLTIESCVAAIAGVWSGVKQLPSKEKQEDWEVERVKLRGNNLSFHHYAYETIKEDLIDPLYSYAANERANPLMEDGNFLDEVAIAGISLKKLFYNLKEERLTVSQTKGI</sequence>
<dbReference type="InterPro" id="IPR050346">
    <property type="entry name" value="FMO-like"/>
</dbReference>
<dbReference type="PANTHER" id="PTHR23023">
    <property type="entry name" value="DIMETHYLANILINE MONOOXYGENASE"/>
    <property type="match status" value="1"/>
</dbReference>
<evidence type="ECO:0000256" key="2">
    <source>
        <dbReference type="ARBA" id="ARBA00022630"/>
    </source>
</evidence>
<gene>
    <name evidence="5" type="ORF">CAAN4_D15038</name>
</gene>
<evidence type="ECO:0000256" key="1">
    <source>
        <dbReference type="ARBA" id="ARBA00009183"/>
    </source>
</evidence>
<dbReference type="EMBL" id="OZ004256">
    <property type="protein sequence ID" value="CAK7905646.1"/>
    <property type="molecule type" value="Genomic_DNA"/>
</dbReference>
<proteinExistence type="inferred from homology"/>
<dbReference type="SUPFAM" id="SSF51905">
    <property type="entry name" value="FAD/NAD(P)-binding domain"/>
    <property type="match status" value="2"/>
</dbReference>
<evidence type="ECO:0008006" key="7">
    <source>
        <dbReference type="Google" id="ProtNLM"/>
    </source>
</evidence>
<keyword evidence="4" id="KW-0560">Oxidoreductase</keyword>
<keyword evidence="3" id="KW-0274">FAD</keyword>
<reference evidence="5 6" key="1">
    <citation type="submission" date="2024-01" db="EMBL/GenBank/DDBJ databases">
        <authorList>
            <consortium name="Genoscope - CEA"/>
            <person name="William W."/>
        </authorList>
    </citation>
    <scope>NUCLEOTIDE SEQUENCE [LARGE SCALE GENOMIC DNA]</scope>
    <source>
        <strain evidence="5 6">29B2s-10</strain>
    </source>
</reference>
<evidence type="ECO:0000256" key="3">
    <source>
        <dbReference type="ARBA" id="ARBA00022827"/>
    </source>
</evidence>
<keyword evidence="6" id="KW-1185">Reference proteome</keyword>
<evidence type="ECO:0000313" key="5">
    <source>
        <dbReference type="EMBL" id="CAK7905646.1"/>
    </source>
</evidence>
<dbReference type="Proteomes" id="UP001497600">
    <property type="component" value="Chromosome D"/>
</dbReference>
<dbReference type="Gene3D" id="3.50.50.60">
    <property type="entry name" value="FAD/NAD(P)-binding domain"/>
    <property type="match status" value="2"/>
</dbReference>
<name>A0ABP0EBS5_9ASCO</name>
<keyword evidence="2" id="KW-0285">Flavoprotein</keyword>
<evidence type="ECO:0000256" key="4">
    <source>
        <dbReference type="ARBA" id="ARBA00023002"/>
    </source>
</evidence>
<dbReference type="InterPro" id="IPR020946">
    <property type="entry name" value="Flavin_mOase-like"/>
</dbReference>
<protein>
    <recommendedName>
        <fullName evidence="7">Flavin-containing monooxygenase</fullName>
    </recommendedName>
</protein>
<dbReference type="Pfam" id="PF00743">
    <property type="entry name" value="FMO-like"/>
    <property type="match status" value="2"/>
</dbReference>
<evidence type="ECO:0000313" key="6">
    <source>
        <dbReference type="Proteomes" id="UP001497600"/>
    </source>
</evidence>
<dbReference type="InterPro" id="IPR036188">
    <property type="entry name" value="FAD/NAD-bd_sf"/>
</dbReference>
<accession>A0ABP0EBS5</accession>
<organism evidence="5 6">
    <name type="scientific">[Candida] anglica</name>
    <dbReference type="NCBI Taxonomy" id="148631"/>
    <lineage>
        <taxon>Eukaryota</taxon>
        <taxon>Fungi</taxon>
        <taxon>Dikarya</taxon>
        <taxon>Ascomycota</taxon>
        <taxon>Saccharomycotina</taxon>
        <taxon>Pichiomycetes</taxon>
        <taxon>Debaryomycetaceae</taxon>
        <taxon>Kurtzmaniella</taxon>
    </lineage>
</organism>